<protein>
    <recommendedName>
        <fullName evidence="4">Apple domain-containing protein</fullName>
    </recommendedName>
</protein>
<feature type="chain" id="PRO_5004548778" description="Apple domain-containing protein" evidence="1">
    <location>
        <begin position="20"/>
        <end position="395"/>
    </location>
</feature>
<gene>
    <name evidence="2" type="ORF">H072_4636</name>
</gene>
<evidence type="ECO:0000256" key="1">
    <source>
        <dbReference type="SAM" id="SignalP"/>
    </source>
</evidence>
<dbReference type="OMA" id="CEMAYEI"/>
<evidence type="ECO:0000313" key="3">
    <source>
        <dbReference type="Proteomes" id="UP000015100"/>
    </source>
</evidence>
<proteinExistence type="predicted"/>
<dbReference type="eggNOG" id="ENOG502S922">
    <property type="taxonomic scope" value="Eukaryota"/>
</dbReference>
<evidence type="ECO:0008006" key="4">
    <source>
        <dbReference type="Google" id="ProtNLM"/>
    </source>
</evidence>
<evidence type="ECO:0000313" key="2">
    <source>
        <dbReference type="EMBL" id="EPS41492.1"/>
    </source>
</evidence>
<dbReference type="OrthoDB" id="5392207at2759"/>
<dbReference type="HOGENOM" id="CLU_694483_0_0_1"/>
<reference evidence="2 3" key="1">
    <citation type="journal article" date="2013" name="PLoS Genet.">
        <title>Genomic mechanisms accounting for the adaptation to parasitism in nematode-trapping fungi.</title>
        <authorList>
            <person name="Meerupati T."/>
            <person name="Andersson K.M."/>
            <person name="Friman E."/>
            <person name="Kumar D."/>
            <person name="Tunlid A."/>
            <person name="Ahren D."/>
        </authorList>
    </citation>
    <scope>NUCLEOTIDE SEQUENCE [LARGE SCALE GENOMIC DNA]</scope>
    <source>
        <strain evidence="2 3">CBS 200.50</strain>
    </source>
</reference>
<dbReference type="AlphaFoldDB" id="S8C1M0"/>
<sequence length="395" mass="41636">MHPLSSLLVLGAIAPFTLGYAVRGRVLAIDVPEPVLQERGVPVCNVIQGFVNLLKAKGATSFCSSYLDIQTITVTASATVQTYTTTTTTIQETVTATVTAATEAISFSETIVTATLPTTVSTNTIIVPSTSIVYSTPVAATTTTTIYYTAGVAKPRAVELEERAIQLPPYVAGFASAAISSGCSCLSIPTPTTTVTTTSTNPNTIQTQTTKTETDTKYVTLTVSTTITAGVITYTPVTAQTTSTNVVISTSTLPQQTTTVTTTVTIRPQCTAILSGKRLYEAIGSNRILAAYNPTNEARVPGDGTMETTQSACCELCYNYPGCIYYSVVPPTSTGQLAICRQFYNFQPVPEGVTPMCPQGRPSYGTTLINRRGTYEVNKAYGIGPCLGLEPPVPA</sequence>
<organism evidence="2 3">
    <name type="scientific">Dactylellina haptotyla (strain CBS 200.50)</name>
    <name type="common">Nematode-trapping fungus</name>
    <name type="synonym">Monacrosporium haptotylum</name>
    <dbReference type="NCBI Taxonomy" id="1284197"/>
    <lineage>
        <taxon>Eukaryota</taxon>
        <taxon>Fungi</taxon>
        <taxon>Dikarya</taxon>
        <taxon>Ascomycota</taxon>
        <taxon>Pezizomycotina</taxon>
        <taxon>Orbiliomycetes</taxon>
        <taxon>Orbiliales</taxon>
        <taxon>Orbiliaceae</taxon>
        <taxon>Dactylellina</taxon>
    </lineage>
</organism>
<keyword evidence="1" id="KW-0732">Signal</keyword>
<keyword evidence="3" id="KW-1185">Reference proteome</keyword>
<dbReference type="Proteomes" id="UP000015100">
    <property type="component" value="Unassembled WGS sequence"/>
</dbReference>
<comment type="caution">
    <text evidence="2">The sequence shown here is derived from an EMBL/GenBank/DDBJ whole genome shotgun (WGS) entry which is preliminary data.</text>
</comment>
<name>S8C1M0_DACHA</name>
<reference evidence="3" key="2">
    <citation type="submission" date="2013-04" db="EMBL/GenBank/DDBJ databases">
        <title>Genomic mechanisms accounting for the adaptation to parasitism in nematode-trapping fungi.</title>
        <authorList>
            <person name="Ahren D.G."/>
        </authorList>
    </citation>
    <scope>NUCLEOTIDE SEQUENCE [LARGE SCALE GENOMIC DNA]</scope>
    <source>
        <strain evidence="3">CBS 200.50</strain>
    </source>
</reference>
<dbReference type="EMBL" id="AQGS01000239">
    <property type="protein sequence ID" value="EPS41492.1"/>
    <property type="molecule type" value="Genomic_DNA"/>
</dbReference>
<feature type="signal peptide" evidence="1">
    <location>
        <begin position="1"/>
        <end position="19"/>
    </location>
</feature>
<accession>S8C1M0</accession>